<dbReference type="RefSeq" id="WP_150728500.1">
    <property type="nucleotide sequence ID" value="NZ_CABPSX010000002.1"/>
</dbReference>
<sequence>MKTRLINLDATLRLVRRALRESFPRYTIDASPSPTGRCGIHVTWSDGPTVEQVQRVLDPFGLGGHNEVHWHSMNGSPVTFQPFMRVQRSTTGEPVDPVAPQPSATLANITTFNEYHAWSAHLRELDLMRRSKRLLRRLEGRSALAEAITAT</sequence>
<evidence type="ECO:0000313" key="2">
    <source>
        <dbReference type="Proteomes" id="UP000364291"/>
    </source>
</evidence>
<gene>
    <name evidence="1" type="ORF">PAP18089_01320</name>
</gene>
<organism evidence="1 2">
    <name type="scientific">Pandoraea apista</name>
    <dbReference type="NCBI Taxonomy" id="93218"/>
    <lineage>
        <taxon>Bacteria</taxon>
        <taxon>Pseudomonadati</taxon>
        <taxon>Pseudomonadota</taxon>
        <taxon>Betaproteobacteria</taxon>
        <taxon>Burkholderiales</taxon>
        <taxon>Burkholderiaceae</taxon>
        <taxon>Pandoraea</taxon>
    </lineage>
</organism>
<dbReference type="EMBL" id="CABPSX010000002">
    <property type="protein sequence ID" value="VVG70360.1"/>
    <property type="molecule type" value="Genomic_DNA"/>
</dbReference>
<evidence type="ECO:0008006" key="3">
    <source>
        <dbReference type="Google" id="ProtNLM"/>
    </source>
</evidence>
<protein>
    <recommendedName>
        <fullName evidence="3">Large polyvalent protein associated domain-containing protein</fullName>
    </recommendedName>
</protein>
<dbReference type="Proteomes" id="UP000364291">
    <property type="component" value="Unassembled WGS sequence"/>
</dbReference>
<dbReference type="OrthoDB" id="9132873at2"/>
<evidence type="ECO:0000313" key="1">
    <source>
        <dbReference type="EMBL" id="VVG70360.1"/>
    </source>
</evidence>
<proteinExistence type="predicted"/>
<dbReference type="AlphaFoldDB" id="A0A5E5P208"/>
<reference evidence="1 2" key="1">
    <citation type="submission" date="2019-08" db="EMBL/GenBank/DDBJ databases">
        <authorList>
            <person name="Peeters C."/>
        </authorList>
    </citation>
    <scope>NUCLEOTIDE SEQUENCE [LARGE SCALE GENOMIC DNA]</scope>
    <source>
        <strain evidence="1 2">LMG 18089</strain>
    </source>
</reference>
<name>A0A5E5P208_9BURK</name>
<accession>A0A5E5P208</accession>